<organism evidence="1 2">
    <name type="scientific">Malus domestica</name>
    <name type="common">Apple</name>
    <name type="synonym">Pyrus malus</name>
    <dbReference type="NCBI Taxonomy" id="3750"/>
    <lineage>
        <taxon>Eukaryota</taxon>
        <taxon>Viridiplantae</taxon>
        <taxon>Streptophyta</taxon>
        <taxon>Embryophyta</taxon>
        <taxon>Tracheophyta</taxon>
        <taxon>Spermatophyta</taxon>
        <taxon>Magnoliopsida</taxon>
        <taxon>eudicotyledons</taxon>
        <taxon>Gunneridae</taxon>
        <taxon>Pentapetalae</taxon>
        <taxon>rosids</taxon>
        <taxon>fabids</taxon>
        <taxon>Rosales</taxon>
        <taxon>Rosaceae</taxon>
        <taxon>Amygdaloideae</taxon>
        <taxon>Maleae</taxon>
        <taxon>Malus</taxon>
    </lineage>
</organism>
<sequence length="118" mass="13179">MEPEANELPKGRMLGNFDTVVQVAMMGNFDTVIHVAMIGNSDTVVQYDFLDTIWVFTARGYNVTSRPGPPPHPGLDFAVARYCSLWAPTTPSRFCFWELTQELLSRSPILGMLSPELV</sequence>
<evidence type="ECO:0000313" key="1">
    <source>
        <dbReference type="EMBL" id="RXH75558.1"/>
    </source>
</evidence>
<comment type="caution">
    <text evidence="1">The sequence shown here is derived from an EMBL/GenBank/DDBJ whole genome shotgun (WGS) entry which is preliminary data.</text>
</comment>
<dbReference type="EMBL" id="RDQH01000341">
    <property type="protein sequence ID" value="RXH75558.1"/>
    <property type="molecule type" value="Genomic_DNA"/>
</dbReference>
<evidence type="ECO:0000313" key="2">
    <source>
        <dbReference type="Proteomes" id="UP000290289"/>
    </source>
</evidence>
<proteinExistence type="predicted"/>
<name>A0A498HVE1_MALDO</name>
<protein>
    <submittedName>
        <fullName evidence="1">Uncharacterized protein</fullName>
    </submittedName>
</protein>
<gene>
    <name evidence="1" type="ORF">DVH24_039257</name>
</gene>
<accession>A0A498HVE1</accession>
<dbReference type="Proteomes" id="UP000290289">
    <property type="component" value="Chromosome 15"/>
</dbReference>
<reference evidence="1 2" key="1">
    <citation type="submission" date="2018-10" db="EMBL/GenBank/DDBJ databases">
        <title>A high-quality apple genome assembly.</title>
        <authorList>
            <person name="Hu J."/>
        </authorList>
    </citation>
    <scope>NUCLEOTIDE SEQUENCE [LARGE SCALE GENOMIC DNA]</scope>
    <source>
        <strain evidence="2">cv. HFTH1</strain>
        <tissue evidence="1">Young leaf</tissue>
    </source>
</reference>
<dbReference type="AlphaFoldDB" id="A0A498HVE1"/>
<keyword evidence="2" id="KW-1185">Reference proteome</keyword>